<feature type="transmembrane region" description="Helical" evidence="10">
    <location>
        <begin position="345"/>
        <end position="366"/>
    </location>
</feature>
<dbReference type="GO" id="GO:0045277">
    <property type="term" value="C:respiratory chain complex IV"/>
    <property type="evidence" value="ECO:0007669"/>
    <property type="project" value="InterPro"/>
</dbReference>
<dbReference type="HOGENOM" id="CLU_673028_0_0_1"/>
<keyword evidence="3 10" id="KW-0812">Transmembrane</keyword>
<dbReference type="InterPro" id="IPR004203">
    <property type="entry name" value="Cyt_c_oxidase_su4_fam"/>
</dbReference>
<keyword evidence="9 10" id="KW-0472">Membrane</keyword>
<protein>
    <submittedName>
        <fullName evidence="11">AAEL005170-PA</fullName>
    </submittedName>
</protein>
<organism evidence="11 12">
    <name type="scientific">Aedes aegypti</name>
    <name type="common">Yellowfever mosquito</name>
    <name type="synonym">Culex aegypti</name>
    <dbReference type="NCBI Taxonomy" id="7159"/>
    <lineage>
        <taxon>Eukaryota</taxon>
        <taxon>Metazoa</taxon>
        <taxon>Ecdysozoa</taxon>
        <taxon>Arthropoda</taxon>
        <taxon>Hexapoda</taxon>
        <taxon>Insecta</taxon>
        <taxon>Pterygota</taxon>
        <taxon>Neoptera</taxon>
        <taxon>Endopterygota</taxon>
        <taxon>Diptera</taxon>
        <taxon>Nematocera</taxon>
        <taxon>Culicoidea</taxon>
        <taxon>Culicidae</taxon>
        <taxon>Culicinae</taxon>
        <taxon>Aedini</taxon>
        <taxon>Aedes</taxon>
        <taxon>Stegomyia</taxon>
    </lineage>
</organism>
<dbReference type="GO" id="GO:0016491">
    <property type="term" value="F:oxidoreductase activity"/>
    <property type="evidence" value="ECO:0007669"/>
    <property type="project" value="UniProtKB-KW"/>
</dbReference>
<dbReference type="Gene3D" id="1.10.442.10">
    <property type="entry name" value="Cytochrome c oxidase subunit IV"/>
    <property type="match status" value="1"/>
</dbReference>
<proteinExistence type="inferred from homology"/>
<dbReference type="AlphaFoldDB" id="Q17AX5"/>
<name>Q17AX5_AEDAE</name>
<dbReference type="UniPathway" id="UPA00705"/>
<reference evidence="11" key="3">
    <citation type="submission" date="2012-09" db="EMBL/GenBank/DDBJ databases">
        <authorList>
            <consortium name="VectorBase"/>
        </authorList>
    </citation>
    <scope>NUCLEOTIDE SEQUENCE</scope>
    <source>
        <strain evidence="11">Liverpool</strain>
    </source>
</reference>
<evidence type="ECO:0000256" key="10">
    <source>
        <dbReference type="SAM" id="Phobius"/>
    </source>
</evidence>
<evidence type="ECO:0000313" key="12">
    <source>
        <dbReference type="Proteomes" id="UP000682892"/>
    </source>
</evidence>
<dbReference type="STRING" id="7159.Q17AX5"/>
<evidence type="ECO:0000313" key="11">
    <source>
        <dbReference type="EMBL" id="EAT43396.1"/>
    </source>
</evidence>
<dbReference type="VEuPathDB" id="VectorBase:AAEL005170"/>
<accession>Q17AX5</accession>
<dbReference type="Pfam" id="PF02936">
    <property type="entry name" value="COX4"/>
    <property type="match status" value="1"/>
</dbReference>
<reference evidence="11" key="1">
    <citation type="submission" date="2005-10" db="EMBL/GenBank/DDBJ databases">
        <authorList>
            <person name="Loftus B.J."/>
            <person name="Nene V.M."/>
            <person name="Hannick L.I."/>
            <person name="Bidwell S."/>
            <person name="Haas B."/>
            <person name="Amedeo P."/>
            <person name="Orvis J."/>
            <person name="Wortman J.R."/>
            <person name="White O.R."/>
            <person name="Salzberg S."/>
            <person name="Shumway M."/>
            <person name="Koo H."/>
            <person name="Zhao Y."/>
            <person name="Holmes M."/>
            <person name="Miller J."/>
            <person name="Schatz M."/>
            <person name="Pop M."/>
            <person name="Pai G."/>
            <person name="Utterback T."/>
            <person name="Rogers Y.-H."/>
            <person name="Kravitz S."/>
            <person name="Fraser C.M."/>
        </authorList>
    </citation>
    <scope>NUCLEOTIDE SEQUENCE</scope>
    <source>
        <strain evidence="11">Liverpool</strain>
    </source>
</reference>
<reference evidence="11" key="2">
    <citation type="journal article" date="2007" name="Science">
        <title>Genome sequence of Aedes aegypti, a major arbovirus vector.</title>
        <authorList>
            <person name="Nene V."/>
            <person name="Wortman J.R."/>
            <person name="Lawson D."/>
            <person name="Haas B."/>
            <person name="Kodira C."/>
            <person name="Tu Z.J."/>
            <person name="Loftus B."/>
            <person name="Xi Z."/>
            <person name="Megy K."/>
            <person name="Grabherr M."/>
            <person name="Ren Q."/>
            <person name="Zdobnov E.M."/>
            <person name="Lobo N.F."/>
            <person name="Campbell K.S."/>
            <person name="Brown S.E."/>
            <person name="Bonaldo M.F."/>
            <person name="Zhu J."/>
            <person name="Sinkins S.P."/>
            <person name="Hogenkamp D.G."/>
            <person name="Amedeo P."/>
            <person name="Arensburger P."/>
            <person name="Atkinson P.W."/>
            <person name="Bidwell S."/>
            <person name="Biedler J."/>
            <person name="Birney E."/>
            <person name="Bruggner R.V."/>
            <person name="Costas J."/>
            <person name="Coy M.R."/>
            <person name="Crabtree J."/>
            <person name="Crawford M."/>
            <person name="Debruyn B."/>
            <person name="Decaprio D."/>
            <person name="Eiglmeier K."/>
            <person name="Eisenstadt E."/>
            <person name="El-Dorry H."/>
            <person name="Gelbart W.M."/>
            <person name="Gomes S.L."/>
            <person name="Hammond M."/>
            <person name="Hannick L.I."/>
            <person name="Hogan J.R."/>
            <person name="Holmes M.H."/>
            <person name="Jaffe D."/>
            <person name="Johnston J.S."/>
            <person name="Kennedy R.C."/>
            <person name="Koo H."/>
            <person name="Kravitz S."/>
            <person name="Kriventseva E.V."/>
            <person name="Kulp D."/>
            <person name="Labutti K."/>
            <person name="Lee E."/>
            <person name="Li S."/>
            <person name="Lovin D.D."/>
            <person name="Mao C."/>
            <person name="Mauceli E."/>
            <person name="Menck C.F."/>
            <person name="Miller J.R."/>
            <person name="Montgomery P."/>
            <person name="Mori A."/>
            <person name="Nascimento A.L."/>
            <person name="Naveira H.F."/>
            <person name="Nusbaum C."/>
            <person name="O'leary S."/>
            <person name="Orvis J."/>
            <person name="Pertea M."/>
            <person name="Quesneville H."/>
            <person name="Reidenbach K.R."/>
            <person name="Rogers Y.H."/>
            <person name="Roth C.W."/>
            <person name="Schneider J.R."/>
            <person name="Schatz M."/>
            <person name="Shumway M."/>
            <person name="Stanke M."/>
            <person name="Stinson E.O."/>
            <person name="Tubio J.M."/>
            <person name="Vanzee J.P."/>
            <person name="Verjovski-Almeida S."/>
            <person name="Werner D."/>
            <person name="White O."/>
            <person name="Wyder S."/>
            <person name="Zeng Q."/>
            <person name="Zhao Q."/>
            <person name="Zhao Y."/>
            <person name="Hill C.A."/>
            <person name="Raikhel A.S."/>
            <person name="Soares M.B."/>
            <person name="Knudson D.L."/>
            <person name="Lee N.H."/>
            <person name="Galagan J."/>
            <person name="Salzberg S.L."/>
            <person name="Paulsen I.T."/>
            <person name="Dimopoulos G."/>
            <person name="Collins F.H."/>
            <person name="Birren B."/>
            <person name="Fraser-Liggett C.M."/>
            <person name="Severson D.W."/>
        </authorList>
    </citation>
    <scope>NUCLEOTIDE SEQUENCE [LARGE SCALE GENOMIC DNA]</scope>
    <source>
        <strain evidence="11">Liverpool</strain>
    </source>
</reference>
<evidence type="ECO:0000256" key="9">
    <source>
        <dbReference type="ARBA" id="ARBA00023136"/>
    </source>
</evidence>
<dbReference type="InterPro" id="IPR013288">
    <property type="entry name" value="Cyt_c_oxidase_su4"/>
</dbReference>
<evidence type="ECO:0000256" key="4">
    <source>
        <dbReference type="ARBA" id="ARBA00022792"/>
    </source>
</evidence>
<keyword evidence="4" id="KW-0999">Mitochondrion inner membrane</keyword>
<evidence type="ECO:0000256" key="8">
    <source>
        <dbReference type="ARBA" id="ARBA00023128"/>
    </source>
</evidence>
<keyword evidence="8" id="KW-0496">Mitochondrion</keyword>
<gene>
    <name evidence="11" type="ORF">AaeL_AAEL005170</name>
</gene>
<dbReference type="Proteomes" id="UP000682892">
    <property type="component" value="Unassembled WGS sequence"/>
</dbReference>
<dbReference type="PaxDb" id="7159-AAEL005170-PA"/>
<comment type="similarity">
    <text evidence="2">Belongs to the cytochrome c oxidase IV family.</text>
</comment>
<evidence type="ECO:0000256" key="6">
    <source>
        <dbReference type="ARBA" id="ARBA00022989"/>
    </source>
</evidence>
<dbReference type="PRINTS" id="PR01873">
    <property type="entry name" value="CYTCOXIDASE4"/>
</dbReference>
<evidence type="ECO:0000256" key="5">
    <source>
        <dbReference type="ARBA" id="ARBA00022946"/>
    </source>
</evidence>
<comment type="subcellular location">
    <subcellularLocation>
        <location evidence="1">Mitochondrion inner membrane</location>
        <topology evidence="1">Single-pass membrane protein</topology>
    </subcellularLocation>
</comment>
<keyword evidence="7" id="KW-0560">Oxidoreductase</keyword>
<dbReference type="EMBL" id="CH477329">
    <property type="protein sequence ID" value="EAT43396.1"/>
    <property type="molecule type" value="Genomic_DNA"/>
</dbReference>
<dbReference type="InterPro" id="IPR036639">
    <property type="entry name" value="Cyt_c_oxidase_su4_sf"/>
</dbReference>
<keyword evidence="5" id="KW-0809">Transit peptide</keyword>
<dbReference type="PANTHER" id="PTHR10707:SF10">
    <property type="entry name" value="CYTOCHROME C OXIDASE SUBUNIT 4"/>
    <property type="match status" value="1"/>
</dbReference>
<sequence>MNPNVTLVICSDTQIRKEWLRWKRNFEVIIAASEEKNATKLKNILLAKGGLELQDLFYSIDGADVEEDAEKEIDPFKTAIGKLDEHFTPKQHDSYERSEFCKMVPAITSDGTREPLTKFLMRCNEQAKKCDFGKTEAESRELRVIDKIIYHAPVELREKLLHEETLTLAQVSRMVNSFESIKQQVQAIAGNGIGEAPVSQPSDQDKCASSGDFSFCIFDSVTNFCEDPKQIAMANVNLASVVLRNALRQKMGVRFSHDMIAQKIGKREVVGHGWNGLPVYADRVDYPMPAIRFKEVTPDIQALREKEKGDWKKLSIQEKKALYRASFCQTFSEIKYPTGEWKMSLGFGLIAISMSLATMLLMKAFVYDDIPVTFDDEHQKAQLKRMLDLGVGNITGLSSKWDYDNNKWK</sequence>
<evidence type="ECO:0000256" key="3">
    <source>
        <dbReference type="ARBA" id="ARBA00022692"/>
    </source>
</evidence>
<evidence type="ECO:0000256" key="2">
    <source>
        <dbReference type="ARBA" id="ARBA00008135"/>
    </source>
</evidence>
<dbReference type="SUPFAM" id="SSF81406">
    <property type="entry name" value="Mitochondrial cytochrome c oxidase subunit IV"/>
    <property type="match status" value="1"/>
</dbReference>
<dbReference type="GO" id="GO:0005743">
    <property type="term" value="C:mitochondrial inner membrane"/>
    <property type="evidence" value="ECO:0007669"/>
    <property type="project" value="UniProtKB-SubCell"/>
</dbReference>
<evidence type="ECO:0000256" key="1">
    <source>
        <dbReference type="ARBA" id="ARBA00004434"/>
    </source>
</evidence>
<dbReference type="FunFam" id="1.10.442.10:FF:000001">
    <property type="entry name" value="Cytochrome c oxidase subunit 4 isoform 1"/>
    <property type="match status" value="1"/>
</dbReference>
<dbReference type="GO" id="GO:0006123">
    <property type="term" value="P:mitochondrial electron transport, cytochrome c to oxygen"/>
    <property type="evidence" value="ECO:0007669"/>
    <property type="project" value="InterPro"/>
</dbReference>
<dbReference type="CDD" id="cd00922">
    <property type="entry name" value="Cyt_c_Oxidase_IV"/>
    <property type="match status" value="1"/>
</dbReference>
<dbReference type="eggNOG" id="KOG4075">
    <property type="taxonomic scope" value="Eukaryota"/>
</dbReference>
<evidence type="ECO:0000256" key="7">
    <source>
        <dbReference type="ARBA" id="ARBA00023002"/>
    </source>
</evidence>
<dbReference type="PANTHER" id="PTHR10707">
    <property type="entry name" value="CYTOCHROME C OXIDASE SUBUNIT IV"/>
    <property type="match status" value="1"/>
</dbReference>
<keyword evidence="6 10" id="KW-1133">Transmembrane helix</keyword>